<proteinExistence type="inferred from homology"/>
<comment type="cofactor">
    <cofactor evidence="1 8">
        <name>FMN</name>
        <dbReference type="ChEBI" id="CHEBI:58210"/>
    </cofactor>
</comment>
<evidence type="ECO:0000256" key="1">
    <source>
        <dbReference type="ARBA" id="ARBA00001917"/>
    </source>
</evidence>
<keyword evidence="11" id="KW-1185">Reference proteome</keyword>
<protein>
    <recommendedName>
        <fullName evidence="8">Putative NAD(P)H nitroreductase</fullName>
        <ecNumber evidence="8">1.-.-.-</ecNumber>
    </recommendedName>
</protein>
<keyword evidence="6 8" id="KW-0560">Oxidoreductase</keyword>
<sequence>MEGLSLLLERHSCGRLVAPAPQGQALENILQAALAVPDHGGLHPWQFILCEGDGRLRLGQILAEAAQRRGEGIEAIDKLRQAPLRAPLVVVVVSRAIVHPKVPVLEQQLSAGCAAMAMQMAAQAQGFGGIWRSGWVMFDPDVHQALGLADGEQIVGFVYLGTPEVAVTGPRRALDSAKFVRYL</sequence>
<comment type="similarity">
    <text evidence="2 8">Belongs to the nitroreductase family.</text>
</comment>
<evidence type="ECO:0000256" key="2">
    <source>
        <dbReference type="ARBA" id="ARBA00007118"/>
    </source>
</evidence>
<keyword evidence="7 8" id="KW-0520">NAD</keyword>
<name>A0ABP8Q580_9GAMM</name>
<evidence type="ECO:0000313" key="11">
    <source>
        <dbReference type="Proteomes" id="UP001501321"/>
    </source>
</evidence>
<dbReference type="PANTHER" id="PTHR43821">
    <property type="entry name" value="NAD(P)H NITROREDUCTASE YDJA-RELATED"/>
    <property type="match status" value="1"/>
</dbReference>
<evidence type="ECO:0000256" key="8">
    <source>
        <dbReference type="PIRNR" id="PIRNR000232"/>
    </source>
</evidence>
<dbReference type="InterPro" id="IPR026021">
    <property type="entry name" value="YdjA-like"/>
</dbReference>
<evidence type="ECO:0000313" key="10">
    <source>
        <dbReference type="EMBL" id="GAA4498016.1"/>
    </source>
</evidence>
<evidence type="ECO:0000256" key="4">
    <source>
        <dbReference type="ARBA" id="ARBA00022643"/>
    </source>
</evidence>
<dbReference type="InterPro" id="IPR052530">
    <property type="entry name" value="NAD(P)H_nitroreductase"/>
</dbReference>
<evidence type="ECO:0000256" key="5">
    <source>
        <dbReference type="ARBA" id="ARBA00022857"/>
    </source>
</evidence>
<evidence type="ECO:0000259" key="9">
    <source>
        <dbReference type="Pfam" id="PF00881"/>
    </source>
</evidence>
<organism evidence="10 11">
    <name type="scientific">Pseudaeromonas paramecii</name>
    <dbReference type="NCBI Taxonomy" id="2138166"/>
    <lineage>
        <taxon>Bacteria</taxon>
        <taxon>Pseudomonadati</taxon>
        <taxon>Pseudomonadota</taxon>
        <taxon>Gammaproteobacteria</taxon>
        <taxon>Aeromonadales</taxon>
        <taxon>Aeromonadaceae</taxon>
        <taxon>Pseudaeromonas</taxon>
    </lineage>
</organism>
<dbReference type="CDD" id="cd02135">
    <property type="entry name" value="YdjA-like"/>
    <property type="match status" value="1"/>
</dbReference>
<dbReference type="SUPFAM" id="SSF55469">
    <property type="entry name" value="FMN-dependent nitroreductase-like"/>
    <property type="match status" value="1"/>
</dbReference>
<dbReference type="PANTHER" id="PTHR43821:SF1">
    <property type="entry name" value="NAD(P)H NITROREDUCTASE YDJA-RELATED"/>
    <property type="match status" value="1"/>
</dbReference>
<dbReference type="EMBL" id="BAABFC010000010">
    <property type="protein sequence ID" value="GAA4498016.1"/>
    <property type="molecule type" value="Genomic_DNA"/>
</dbReference>
<keyword evidence="5 8" id="KW-0521">NADP</keyword>
<evidence type="ECO:0000256" key="6">
    <source>
        <dbReference type="ARBA" id="ARBA00023002"/>
    </source>
</evidence>
<evidence type="ECO:0000256" key="7">
    <source>
        <dbReference type="ARBA" id="ARBA00023027"/>
    </source>
</evidence>
<dbReference type="Pfam" id="PF00881">
    <property type="entry name" value="Nitroreductase"/>
    <property type="match status" value="1"/>
</dbReference>
<dbReference type="PIRSF" id="PIRSF000232">
    <property type="entry name" value="YdjA"/>
    <property type="match status" value="1"/>
</dbReference>
<gene>
    <name evidence="10" type="ORF">GCM10023095_15590</name>
</gene>
<dbReference type="InterPro" id="IPR029479">
    <property type="entry name" value="Nitroreductase"/>
</dbReference>
<keyword evidence="3 8" id="KW-0285">Flavoprotein</keyword>
<keyword evidence="4 8" id="KW-0288">FMN</keyword>
<feature type="domain" description="Nitroreductase" evidence="9">
    <location>
        <begin position="9"/>
        <end position="161"/>
    </location>
</feature>
<dbReference type="Proteomes" id="UP001501321">
    <property type="component" value="Unassembled WGS sequence"/>
</dbReference>
<reference evidence="11" key="1">
    <citation type="journal article" date="2019" name="Int. J. Syst. Evol. Microbiol.">
        <title>The Global Catalogue of Microorganisms (GCM) 10K type strain sequencing project: providing services to taxonomists for standard genome sequencing and annotation.</title>
        <authorList>
            <consortium name="The Broad Institute Genomics Platform"/>
            <consortium name="The Broad Institute Genome Sequencing Center for Infectious Disease"/>
            <person name="Wu L."/>
            <person name="Ma J."/>
        </authorList>
    </citation>
    <scope>NUCLEOTIDE SEQUENCE [LARGE SCALE GENOMIC DNA]</scope>
    <source>
        <strain evidence="11">JCM 32226</strain>
    </source>
</reference>
<dbReference type="InterPro" id="IPR000415">
    <property type="entry name" value="Nitroreductase-like"/>
</dbReference>
<dbReference type="Gene3D" id="3.40.109.10">
    <property type="entry name" value="NADH Oxidase"/>
    <property type="match status" value="1"/>
</dbReference>
<accession>A0ABP8Q580</accession>
<evidence type="ECO:0000256" key="3">
    <source>
        <dbReference type="ARBA" id="ARBA00022630"/>
    </source>
</evidence>
<dbReference type="RefSeq" id="WP_345011738.1">
    <property type="nucleotide sequence ID" value="NZ_BAABFC010000010.1"/>
</dbReference>
<dbReference type="NCBIfam" id="NF008088">
    <property type="entry name" value="PRK10828.1"/>
    <property type="match status" value="1"/>
</dbReference>
<dbReference type="EC" id="1.-.-.-" evidence="8"/>
<comment type="caution">
    <text evidence="10">The sequence shown here is derived from an EMBL/GenBank/DDBJ whole genome shotgun (WGS) entry which is preliminary data.</text>
</comment>